<accession>A0A8S5L7G6</accession>
<sequence>MKENVSFIPRGNKVLVRAEFEVSTLNILNDEEINKIPAKSYTVVAVSDRITDLNVGDKVKLENGAMPTLVSIPGDNQTLRAKQKVHREGKAIMGVGTVKFSEYLLVDEYAIVGIWKEGSENAN</sequence>
<organism evidence="1">
    <name type="scientific">CrAss-like virus sp. ctt4r3</name>
    <dbReference type="NCBI Taxonomy" id="2823619"/>
    <lineage>
        <taxon>Viruses</taxon>
        <taxon>Duplodnaviria</taxon>
        <taxon>Heunggongvirae</taxon>
        <taxon>Uroviricota</taxon>
        <taxon>Caudoviricetes</taxon>
        <taxon>Crassvirales</taxon>
    </lineage>
</organism>
<reference evidence="1" key="1">
    <citation type="journal article" date="2021" name="Proc. Natl. Acad. Sci. U.S.A.">
        <title>A Catalog of Tens of Thousands of Viruses from Human Metagenomes Reveals Hidden Associations with Chronic Diseases.</title>
        <authorList>
            <person name="Tisza M.J."/>
            <person name="Buck C.B."/>
        </authorList>
    </citation>
    <scope>NUCLEOTIDE SEQUENCE</scope>
    <source>
        <strain evidence="1">Ctt4r3</strain>
    </source>
</reference>
<evidence type="ECO:0000313" key="1">
    <source>
        <dbReference type="EMBL" id="DAD65852.1"/>
    </source>
</evidence>
<dbReference type="EMBL" id="BK014649">
    <property type="protein sequence ID" value="DAD65852.1"/>
    <property type="molecule type" value="Genomic_DNA"/>
</dbReference>
<name>A0A8S5L7G6_9CAUD</name>
<protein>
    <submittedName>
        <fullName evidence="1">Uncharacterized protein</fullName>
    </submittedName>
</protein>
<proteinExistence type="predicted"/>